<reference evidence="1 2" key="1">
    <citation type="submission" date="2017-07" db="EMBL/GenBank/DDBJ databases">
        <title>The genome sequence of Paludifilum halophilum highlights mechanisms for microbial adaptation to high salt environemnts.</title>
        <authorList>
            <person name="Belbahri L."/>
        </authorList>
    </citation>
    <scope>NUCLEOTIDE SEQUENCE [LARGE SCALE GENOMIC DNA]</scope>
    <source>
        <strain evidence="1 2">DSM 102817</strain>
    </source>
</reference>
<dbReference type="RefSeq" id="WP_094262893.1">
    <property type="nucleotide sequence ID" value="NZ_NOWF01000001.1"/>
</dbReference>
<protein>
    <recommendedName>
        <fullName evidence="3">DUF3866 domain-containing protein</fullName>
    </recommendedName>
</protein>
<name>A0A235BC62_9BACL</name>
<sequence>MIRWVRGVVVEIEEDGQEVQYLTVREEETSAVGGAVHYPRLLGKAYAGDWVWLNTTAVHLALGTGGVHFVAGWVNRAPESDAIRGHMMKLRYTPWQIAVQSGEEQGGPHHEVMRRARSLEGTPVLLCELHSMLPVAAATWHRLSLEQGCNPRIVYVMTDGGSLPVHLSKHVRRLRELGWIEATVSAGHSFGGDQEAVNLYSALLLARHALKADLIVVSMGPGIAGTGTPFGFSGIEQGQGINAVHSLEGIPVVAPRIQGEDPRERHRGISHHTLTILSSVALAPAVVPFPCRLDPDLLESIKIQRERVDRFHYWVPFALSEEKVKDCLREYSASIRTMGRGFRDDPPFFISVSGAARIAWQLMQSVTGGMNAADAIARLPSKDA</sequence>
<evidence type="ECO:0008006" key="3">
    <source>
        <dbReference type="Google" id="ProtNLM"/>
    </source>
</evidence>
<evidence type="ECO:0000313" key="1">
    <source>
        <dbReference type="EMBL" id="OYD09792.1"/>
    </source>
</evidence>
<comment type="caution">
    <text evidence="1">The sequence shown here is derived from an EMBL/GenBank/DDBJ whole genome shotgun (WGS) entry which is preliminary data.</text>
</comment>
<accession>A0A235BC62</accession>
<gene>
    <name evidence="1" type="ORF">CHM34_02010</name>
</gene>
<dbReference type="InterPro" id="IPR024479">
    <property type="entry name" value="DUF3866"/>
</dbReference>
<dbReference type="Pfam" id="PF12982">
    <property type="entry name" value="DUF3866"/>
    <property type="match status" value="1"/>
</dbReference>
<organism evidence="1 2">
    <name type="scientific">Paludifilum halophilum</name>
    <dbReference type="NCBI Taxonomy" id="1642702"/>
    <lineage>
        <taxon>Bacteria</taxon>
        <taxon>Bacillati</taxon>
        <taxon>Bacillota</taxon>
        <taxon>Bacilli</taxon>
        <taxon>Bacillales</taxon>
        <taxon>Thermoactinomycetaceae</taxon>
        <taxon>Paludifilum</taxon>
    </lineage>
</organism>
<dbReference type="EMBL" id="NOWF01000001">
    <property type="protein sequence ID" value="OYD09792.1"/>
    <property type="molecule type" value="Genomic_DNA"/>
</dbReference>
<evidence type="ECO:0000313" key="2">
    <source>
        <dbReference type="Proteomes" id="UP000215459"/>
    </source>
</evidence>
<dbReference type="Proteomes" id="UP000215459">
    <property type="component" value="Unassembled WGS sequence"/>
</dbReference>
<keyword evidence="2" id="KW-1185">Reference proteome</keyword>
<dbReference type="OrthoDB" id="3401376at2"/>
<dbReference type="AlphaFoldDB" id="A0A235BC62"/>
<proteinExistence type="predicted"/>